<dbReference type="Proteomes" id="UP000828390">
    <property type="component" value="Unassembled WGS sequence"/>
</dbReference>
<keyword evidence="3" id="KW-1185">Reference proteome</keyword>
<dbReference type="AlphaFoldDB" id="A0A9D4JFG1"/>
<feature type="domain" description="SCP" evidence="1">
    <location>
        <begin position="89"/>
        <end position="226"/>
    </location>
</feature>
<evidence type="ECO:0000313" key="3">
    <source>
        <dbReference type="Proteomes" id="UP000828390"/>
    </source>
</evidence>
<dbReference type="Pfam" id="PF00188">
    <property type="entry name" value="CAP"/>
    <property type="match status" value="1"/>
</dbReference>
<dbReference type="InterPro" id="IPR001283">
    <property type="entry name" value="CRISP-related"/>
</dbReference>
<name>A0A9D4JFG1_DREPO</name>
<dbReference type="SUPFAM" id="SSF55797">
    <property type="entry name" value="PR-1-like"/>
    <property type="match status" value="1"/>
</dbReference>
<dbReference type="PANTHER" id="PTHR10334">
    <property type="entry name" value="CYSTEINE-RICH SECRETORY PROTEIN-RELATED"/>
    <property type="match status" value="1"/>
</dbReference>
<dbReference type="EMBL" id="JAIWYP010000006">
    <property type="protein sequence ID" value="KAH3806748.1"/>
    <property type="molecule type" value="Genomic_DNA"/>
</dbReference>
<dbReference type="PROSITE" id="PS01010">
    <property type="entry name" value="CRISP_2"/>
    <property type="match status" value="1"/>
</dbReference>
<proteinExistence type="predicted"/>
<evidence type="ECO:0000313" key="2">
    <source>
        <dbReference type="EMBL" id="KAH3806748.1"/>
    </source>
</evidence>
<sequence length="327" mass="36283">MKLSESSGFTNHSSKMFVYVISSSFIVSLVAVCCQTRRIHLHEARVVGEEKYDLLSKHKRQVSCADRYAKITTGHSACLPRNNSGVEPGNQQLILDAHNAARRDVTPTASNMQLMTWDESLANIAQRWAKNCHVAHEKPSYKRCDFGRFSVGQNLAYGYASWTDAIGGWANEKKDFIYGGNNTNKVVGHYTQMVWAHSSKVGCGYAVCNGWPYYVCNYGPAGNYMGVQPYANGGKCAECPDRCTNGLCDCGGLVCLNGGVLDLKECKCNCKKTFHMQPNCALKCEGAVDSVHCQDFYFGKCEVWTNVPVECPKMCNWCPYADAQFLK</sequence>
<organism evidence="2 3">
    <name type="scientific">Dreissena polymorpha</name>
    <name type="common">Zebra mussel</name>
    <name type="synonym">Mytilus polymorpha</name>
    <dbReference type="NCBI Taxonomy" id="45954"/>
    <lineage>
        <taxon>Eukaryota</taxon>
        <taxon>Metazoa</taxon>
        <taxon>Spiralia</taxon>
        <taxon>Lophotrochozoa</taxon>
        <taxon>Mollusca</taxon>
        <taxon>Bivalvia</taxon>
        <taxon>Autobranchia</taxon>
        <taxon>Heteroconchia</taxon>
        <taxon>Euheterodonta</taxon>
        <taxon>Imparidentia</taxon>
        <taxon>Neoheterodontei</taxon>
        <taxon>Myida</taxon>
        <taxon>Dreissenoidea</taxon>
        <taxon>Dreissenidae</taxon>
        <taxon>Dreissena</taxon>
    </lineage>
</organism>
<dbReference type="InterPro" id="IPR035940">
    <property type="entry name" value="CAP_sf"/>
</dbReference>
<accession>A0A9D4JFG1</accession>
<gene>
    <name evidence="2" type="ORF">DPMN_135072</name>
</gene>
<dbReference type="PRINTS" id="PR00837">
    <property type="entry name" value="V5TPXLIKE"/>
</dbReference>
<dbReference type="GO" id="GO:0005576">
    <property type="term" value="C:extracellular region"/>
    <property type="evidence" value="ECO:0007669"/>
    <property type="project" value="InterPro"/>
</dbReference>
<protein>
    <recommendedName>
        <fullName evidence="1">SCP domain-containing protein</fullName>
    </recommendedName>
</protein>
<reference evidence="2" key="1">
    <citation type="journal article" date="2019" name="bioRxiv">
        <title>The Genome of the Zebra Mussel, Dreissena polymorpha: A Resource for Invasive Species Research.</title>
        <authorList>
            <person name="McCartney M.A."/>
            <person name="Auch B."/>
            <person name="Kono T."/>
            <person name="Mallez S."/>
            <person name="Zhang Y."/>
            <person name="Obille A."/>
            <person name="Becker A."/>
            <person name="Abrahante J.E."/>
            <person name="Garbe J."/>
            <person name="Badalamenti J.P."/>
            <person name="Herman A."/>
            <person name="Mangelson H."/>
            <person name="Liachko I."/>
            <person name="Sullivan S."/>
            <person name="Sone E.D."/>
            <person name="Koren S."/>
            <person name="Silverstein K.A.T."/>
            <person name="Beckman K.B."/>
            <person name="Gohl D.M."/>
        </authorList>
    </citation>
    <scope>NUCLEOTIDE SEQUENCE</scope>
    <source>
        <strain evidence="2">Duluth1</strain>
        <tissue evidence="2">Whole animal</tissue>
    </source>
</reference>
<reference evidence="2" key="2">
    <citation type="submission" date="2020-11" db="EMBL/GenBank/DDBJ databases">
        <authorList>
            <person name="McCartney M.A."/>
            <person name="Auch B."/>
            <person name="Kono T."/>
            <person name="Mallez S."/>
            <person name="Becker A."/>
            <person name="Gohl D.M."/>
            <person name="Silverstein K.A.T."/>
            <person name="Koren S."/>
            <person name="Bechman K.B."/>
            <person name="Herman A."/>
            <person name="Abrahante J.E."/>
            <person name="Garbe J."/>
        </authorList>
    </citation>
    <scope>NUCLEOTIDE SEQUENCE</scope>
    <source>
        <strain evidence="2">Duluth1</strain>
        <tissue evidence="2">Whole animal</tissue>
    </source>
</reference>
<dbReference type="PROSITE" id="PS01009">
    <property type="entry name" value="CRISP_1"/>
    <property type="match status" value="1"/>
</dbReference>
<dbReference type="Gene3D" id="3.40.33.10">
    <property type="entry name" value="CAP"/>
    <property type="match status" value="1"/>
</dbReference>
<evidence type="ECO:0000259" key="1">
    <source>
        <dbReference type="SMART" id="SM00198"/>
    </source>
</evidence>
<dbReference type="SMART" id="SM00198">
    <property type="entry name" value="SCP"/>
    <property type="match status" value="1"/>
</dbReference>
<comment type="caution">
    <text evidence="2">The sequence shown here is derived from an EMBL/GenBank/DDBJ whole genome shotgun (WGS) entry which is preliminary data.</text>
</comment>
<dbReference type="InterPro" id="IPR018244">
    <property type="entry name" value="Allrgn_V5/Tpx1_CS"/>
</dbReference>
<dbReference type="InterPro" id="IPR014044">
    <property type="entry name" value="CAP_dom"/>
</dbReference>